<comment type="caution">
    <text evidence="1">The sequence shown here is derived from an EMBL/GenBank/DDBJ whole genome shotgun (WGS) entry which is preliminary data.</text>
</comment>
<dbReference type="Proteomes" id="UP001569428">
    <property type="component" value="Unassembled WGS sequence"/>
</dbReference>
<evidence type="ECO:0000313" key="1">
    <source>
        <dbReference type="EMBL" id="MFA0809290.1"/>
    </source>
</evidence>
<name>A0ABV4NUW7_9GAMM</name>
<gene>
    <name evidence="1" type="ORF">ACCI49_00040</name>
</gene>
<evidence type="ECO:0000313" key="2">
    <source>
        <dbReference type="Proteomes" id="UP001569428"/>
    </source>
</evidence>
<dbReference type="RefSeq" id="WP_371836911.1">
    <property type="nucleotide sequence ID" value="NZ_JBGMEK010000001.1"/>
</dbReference>
<organism evidence="1 2">
    <name type="scientific">Microbulbifer epialgicus</name>
    <dbReference type="NCBI Taxonomy" id="393907"/>
    <lineage>
        <taxon>Bacteria</taxon>
        <taxon>Pseudomonadati</taxon>
        <taxon>Pseudomonadota</taxon>
        <taxon>Gammaproteobacteria</taxon>
        <taxon>Cellvibrionales</taxon>
        <taxon>Microbulbiferaceae</taxon>
        <taxon>Microbulbifer</taxon>
    </lineage>
</organism>
<sequence>MSNQNQDVTFYHTVGIPEITPLPMGAPVKFFAPIIDVAIQRGIIRLKHHIQINPKSEEWISFGWMDGGLSSPFVGSVIGAFRKRCEMVDYAPAREQYFQPEFSIQFSWDWERIADLAKETLIQGYDISYQEKKVELLKNVKALNINPEM</sequence>
<protein>
    <submittedName>
        <fullName evidence="1">Uncharacterized protein</fullName>
    </submittedName>
</protein>
<accession>A0ABV4NUW7</accession>
<reference evidence="1 2" key="1">
    <citation type="submission" date="2024-08" db="EMBL/GenBank/DDBJ databases">
        <authorList>
            <person name="Ishaq N."/>
        </authorList>
    </citation>
    <scope>NUCLEOTIDE SEQUENCE [LARGE SCALE GENOMIC DNA]</scope>
    <source>
        <strain evidence="1 2">DSM 18651</strain>
    </source>
</reference>
<keyword evidence="2" id="KW-1185">Reference proteome</keyword>
<proteinExistence type="predicted"/>
<dbReference type="EMBL" id="JBGMEK010000001">
    <property type="protein sequence ID" value="MFA0809290.1"/>
    <property type="molecule type" value="Genomic_DNA"/>
</dbReference>